<proteinExistence type="predicted"/>
<dbReference type="Pfam" id="PF05843">
    <property type="entry name" value="Suf"/>
    <property type="match status" value="1"/>
</dbReference>
<evidence type="ECO:0000256" key="2">
    <source>
        <dbReference type="ARBA" id="ARBA00023242"/>
    </source>
</evidence>
<feature type="region of interest" description="Disordered" evidence="4">
    <location>
        <begin position="1"/>
        <end position="33"/>
    </location>
</feature>
<evidence type="ECO:0000313" key="7">
    <source>
        <dbReference type="Proteomes" id="UP001383192"/>
    </source>
</evidence>
<evidence type="ECO:0000313" key="6">
    <source>
        <dbReference type="EMBL" id="KAK7036452.1"/>
    </source>
</evidence>
<comment type="function">
    <text evidence="3">Component of the cleavage factor IA (CFIA) complex, which is involved in the endonucleolytic cleavage during polyadenylation-dependent pre-mRNA 3'-end formation.</text>
</comment>
<keyword evidence="1" id="KW-0677">Repeat</keyword>
<dbReference type="AlphaFoldDB" id="A0AAW0CC65"/>
<name>A0AAW0CC65_9AGAR</name>
<gene>
    <name evidence="6" type="primary">RNA14_1</name>
    <name evidence="6" type="ORF">VNI00_011649</name>
</gene>
<dbReference type="GO" id="GO:0005634">
    <property type="term" value="C:nucleus"/>
    <property type="evidence" value="ECO:0007669"/>
    <property type="project" value="UniProtKB-SubCell"/>
</dbReference>
<keyword evidence="2 3" id="KW-0539">Nucleus</keyword>
<dbReference type="PANTHER" id="PTHR19980:SF0">
    <property type="entry name" value="CLEAVAGE STIMULATION FACTOR SUBUNIT 3"/>
    <property type="match status" value="1"/>
</dbReference>
<dbReference type="Gene3D" id="1.25.40.1040">
    <property type="match status" value="1"/>
</dbReference>
<sequence>MSENTVRSASKESATSLAPPSVSFNSAPPSLQDTRGSISAWKERVVSDQTILFNGDTRTIRAIYEVLRQSCATDTDAAFIHNFLHRDVACGDDEYVLEDILSVHVSQPELRSPLDHDVPPAEALESQRRFTRVNELYNGTISTFKEEIASFIESQSSMCELNTTNQESDTVSCEIERLRKNLGVVYILYLHFVRRSQGFNAARAIFESAKKDRSFISWEVYEAAALMEYRCSAIRPKEEAMKIFHQGMSLFGTNKDYVLQHLKFLISINDQNAHALFESVVRSNEFASADIKPVWDEWLSYQYEVGDSESIQRLQTRMALVYPNDTPVYPLTKLHRTPHLDEDNTRAIPATTPEVSYRASSIGTAKSAKRKHSGALDNQNPSGNDAHVSRNHSNKVQRVNLGPGLQRTSSSSTLSFGQRRNKSEGKFNRKDEQREPTVPKPLLDFLANLPASNSFEGPILDADGIMKLFKHTRIP</sequence>
<comment type="caution">
    <text evidence="6">The sequence shown here is derived from an EMBL/GenBank/DDBJ whole genome shotgun (WGS) entry which is preliminary data.</text>
</comment>
<accession>A0AAW0CC65</accession>
<dbReference type="GO" id="GO:0180010">
    <property type="term" value="P:co-transcriptional mRNA 3'-end processing, cleavage and polyadenylation pathway"/>
    <property type="evidence" value="ECO:0007669"/>
    <property type="project" value="UniProtKB-UniRule"/>
</dbReference>
<dbReference type="SUPFAM" id="SSF48452">
    <property type="entry name" value="TPR-like"/>
    <property type="match status" value="1"/>
</dbReference>
<dbReference type="InterPro" id="IPR045243">
    <property type="entry name" value="Rna14-like"/>
</dbReference>
<keyword evidence="7" id="KW-1185">Reference proteome</keyword>
<organism evidence="6 7">
    <name type="scientific">Paramarasmius palmivorus</name>
    <dbReference type="NCBI Taxonomy" id="297713"/>
    <lineage>
        <taxon>Eukaryota</taxon>
        <taxon>Fungi</taxon>
        <taxon>Dikarya</taxon>
        <taxon>Basidiomycota</taxon>
        <taxon>Agaricomycotina</taxon>
        <taxon>Agaricomycetes</taxon>
        <taxon>Agaricomycetidae</taxon>
        <taxon>Agaricales</taxon>
        <taxon>Marasmiineae</taxon>
        <taxon>Marasmiaceae</taxon>
        <taxon>Paramarasmius</taxon>
    </lineage>
</organism>
<evidence type="ECO:0000259" key="5">
    <source>
        <dbReference type="Pfam" id="PF05843"/>
    </source>
</evidence>
<dbReference type="PANTHER" id="PTHR19980">
    <property type="entry name" value="RNA CLEAVAGE STIMULATION FACTOR"/>
    <property type="match status" value="1"/>
</dbReference>
<dbReference type="InterPro" id="IPR008847">
    <property type="entry name" value="Suf"/>
</dbReference>
<evidence type="ECO:0000256" key="1">
    <source>
        <dbReference type="ARBA" id="ARBA00022737"/>
    </source>
</evidence>
<feature type="compositionally biased region" description="Polar residues" evidence="4">
    <location>
        <begin position="406"/>
        <end position="418"/>
    </location>
</feature>
<dbReference type="GO" id="GO:0005737">
    <property type="term" value="C:cytoplasm"/>
    <property type="evidence" value="ECO:0007669"/>
    <property type="project" value="UniProtKB-SubCell"/>
</dbReference>
<keyword evidence="3" id="KW-0507">mRNA processing</keyword>
<reference evidence="6 7" key="1">
    <citation type="submission" date="2024-01" db="EMBL/GenBank/DDBJ databases">
        <title>A draft genome for a cacao thread blight-causing isolate of Paramarasmius palmivorus.</title>
        <authorList>
            <person name="Baruah I.K."/>
            <person name="Bukari Y."/>
            <person name="Amoako-Attah I."/>
            <person name="Meinhardt L.W."/>
            <person name="Bailey B.A."/>
            <person name="Cohen S.P."/>
        </authorList>
    </citation>
    <scope>NUCLEOTIDE SEQUENCE [LARGE SCALE GENOMIC DNA]</scope>
    <source>
        <strain evidence="6 7">GH-12</strain>
    </source>
</reference>
<feature type="domain" description="Suppressor of forked" evidence="5">
    <location>
        <begin position="121"/>
        <end position="333"/>
    </location>
</feature>
<dbReference type="EMBL" id="JAYKXP010000051">
    <property type="protein sequence ID" value="KAK7036452.1"/>
    <property type="molecule type" value="Genomic_DNA"/>
</dbReference>
<dbReference type="GO" id="GO:0003729">
    <property type="term" value="F:mRNA binding"/>
    <property type="evidence" value="ECO:0007669"/>
    <property type="project" value="TreeGrafter"/>
</dbReference>
<dbReference type="Proteomes" id="UP001383192">
    <property type="component" value="Unassembled WGS sequence"/>
</dbReference>
<feature type="compositionally biased region" description="Basic and acidic residues" evidence="4">
    <location>
        <begin position="421"/>
        <end position="437"/>
    </location>
</feature>
<feature type="region of interest" description="Disordered" evidence="4">
    <location>
        <begin position="343"/>
        <end position="439"/>
    </location>
</feature>
<dbReference type="InterPro" id="IPR011990">
    <property type="entry name" value="TPR-like_helical_dom_sf"/>
</dbReference>
<evidence type="ECO:0000256" key="4">
    <source>
        <dbReference type="SAM" id="MobiDB-lite"/>
    </source>
</evidence>
<protein>
    <recommendedName>
        <fullName evidence="3">mRNA 3'-end-processing protein RNA14</fullName>
    </recommendedName>
</protein>
<evidence type="ECO:0000256" key="3">
    <source>
        <dbReference type="RuleBase" id="RU369035"/>
    </source>
</evidence>
<keyword evidence="3" id="KW-0963">Cytoplasm</keyword>
<comment type="subcellular location">
    <subcellularLocation>
        <location evidence="3">Nucleus</location>
    </subcellularLocation>
    <subcellularLocation>
        <location evidence="3">Cytoplasm</location>
    </subcellularLocation>
    <text evidence="3">Nucleus and/or cytoplasm.</text>
</comment>